<feature type="domain" description="Guanylate kinase-like" evidence="14">
    <location>
        <begin position="917"/>
        <end position="1092"/>
    </location>
</feature>
<feature type="domain" description="PDZ" evidence="15">
    <location>
        <begin position="442"/>
        <end position="529"/>
    </location>
</feature>
<dbReference type="CDD" id="cd06724">
    <property type="entry name" value="PDZ2_Dlg1-2-4-like"/>
    <property type="match status" value="1"/>
</dbReference>
<dbReference type="Gene3D" id="2.30.30.40">
    <property type="entry name" value="SH3 Domains"/>
    <property type="match status" value="1"/>
</dbReference>
<evidence type="ECO:0000256" key="11">
    <source>
        <dbReference type="PROSITE-ProRule" id="PRU00192"/>
    </source>
</evidence>
<dbReference type="GO" id="GO:0045197">
    <property type="term" value="P:establishment or maintenance of epithelial cell apical/basal polarity"/>
    <property type="evidence" value="ECO:0007669"/>
    <property type="project" value="TreeGrafter"/>
</dbReference>
<dbReference type="GO" id="GO:0016323">
    <property type="term" value="C:basolateral plasma membrane"/>
    <property type="evidence" value="ECO:0007669"/>
    <property type="project" value="TreeGrafter"/>
</dbReference>
<dbReference type="Proteomes" id="UP000472265">
    <property type="component" value="Chromosome 11"/>
</dbReference>
<dbReference type="PANTHER" id="PTHR23119:SF5">
    <property type="entry name" value="DISKS LARGE HOMOLOG 1"/>
    <property type="match status" value="1"/>
</dbReference>
<feature type="compositionally biased region" description="Basic and acidic residues" evidence="12">
    <location>
        <begin position="383"/>
        <end position="392"/>
    </location>
</feature>
<feature type="compositionally biased region" description="Basic residues" evidence="12">
    <location>
        <begin position="867"/>
        <end position="883"/>
    </location>
</feature>
<feature type="domain" description="PDZ" evidence="15">
    <location>
        <begin position="688"/>
        <end position="769"/>
    </location>
</feature>
<sequence>MPVRQKDAQRALELLQQYRTKLDQRQQNQGRAKQGLVEEDDQLQQSLDRVINVFQSQLFSALLDIQEYYELTILQDSKGSVVQTDGPWTLPAPCNLPSEPSAEPQALSGPLSSQASGGPSQPKPLTYRPKSIKSPAPPIPSGIPTTKPSSPTTQSITPPSQPAKVKYRAPLPPVQPGATKSLASDTPKPSSPSAATVTVNGAENPNGSTKPPPEVSLNGTKPQLTATNSLSSESSISSASPQKSSVSPDLNLVTVSALVSSTIQGFVPPTSPDKLTPTSSGLSRVTDDTTISTAHATSKDPGVHRVTPSMSPTSPNHGKFTFSSRSPTSPPGALTKGAHLSPTSPGPETVTSPSHGPVSPRSAIGPLTPNKVESPEVPFDDEAWPHPEGERLSEVPAPPFSSLYSHSHSYYQANPPPVVVNTDSVDTPPYVNGTEADYEYEEITLERGNSGLGFSIAGGTDNPHIGEDPSIFITKIIPGGAAAQNGRLRVNDCIVRVNEADVREVTHSGAVEALKEAGGLVRLCIRRRKSLTERIMDIKLVKGPKGLGFSIAGGVGNQHVPGDNSIYVTKIIEGGAAHKDGRLQIGDKLVAVNAACLEEVTHEEAVAALKSTPDVVYLRVAKHTSLFINDNFPPPDVTNSYSPHQDNHISPYMSGSQSVSPAPLTTPRYSPLPRAMTGDDDIPREPRRVVLQRGSTGLGFNIVGGEDGEGIFISFILAGGPADLCGELRKGDRILSVNGVDLSTATHEQAAAALKNAGQTVTIVAQYRPEEYSRFEAKIHDLREQMMTSSVSSSSTSLRSTQKRTLYVRALFDYDGSASDLTTPNQALPFHFGDILHVSSAGEEEWWPARHLSPPPPNCPEVGVIPSRRRAEKKERSRLKTVRVTRSQDRSDQDDKAGQEETLLTYQPVMQQEVNYTRPVIVLGPMKDRVNDDLISEFPDKFGSCVPHTTRPRRDYEVDGRDYHFMSSRELMEREIQDHKFIEAGQYNNHLYGTSIQSVKEVAEKGKHCILDVSGNAIKRLQLAGLHPIAIFIRPRNVDNILEMNKRFTEEQARKTFDRAVKLEHEFTEYFTAVVQGSTLEEVYTQVKQVIEEQSGPYIWVPTKERL</sequence>
<reference evidence="17" key="3">
    <citation type="submission" date="2025-09" db="UniProtKB">
        <authorList>
            <consortium name="Ensembl"/>
        </authorList>
    </citation>
    <scope>IDENTIFICATION</scope>
</reference>
<dbReference type="Gene3D" id="3.40.50.300">
    <property type="entry name" value="P-loop containing nucleotide triphosphate hydrolases"/>
    <property type="match status" value="1"/>
</dbReference>
<dbReference type="FunFam" id="3.30.63.10:FF:000001">
    <property type="entry name" value="Disks large homolog 1 isoform 2"/>
    <property type="match status" value="1"/>
</dbReference>
<proteinExistence type="inferred from homology"/>
<dbReference type="Gene3D" id="2.30.42.10">
    <property type="match status" value="3"/>
</dbReference>
<dbReference type="SMART" id="SM00228">
    <property type="entry name" value="PDZ"/>
    <property type="match status" value="3"/>
</dbReference>
<feature type="region of interest" description="Disordered" evidence="12">
    <location>
        <begin position="653"/>
        <end position="682"/>
    </location>
</feature>
<dbReference type="Pfam" id="PF00625">
    <property type="entry name" value="Guanylate_kin"/>
    <property type="match status" value="1"/>
</dbReference>
<dbReference type="SMART" id="SM01277">
    <property type="entry name" value="MAGUK_N_PEST"/>
    <property type="match status" value="1"/>
</dbReference>
<dbReference type="PROSITE" id="PS50002">
    <property type="entry name" value="SH3"/>
    <property type="match status" value="1"/>
</dbReference>
<feature type="region of interest" description="Disordered" evidence="12">
    <location>
        <begin position="263"/>
        <end position="392"/>
    </location>
</feature>
<dbReference type="PROSITE" id="PS00856">
    <property type="entry name" value="GUANYLATE_KINASE_1"/>
    <property type="match status" value="1"/>
</dbReference>
<evidence type="ECO:0000256" key="8">
    <source>
        <dbReference type="ARBA" id="ARBA00022824"/>
    </source>
</evidence>
<dbReference type="AlphaFoldDB" id="A0A671YPS3"/>
<dbReference type="InterPro" id="IPR015143">
    <property type="entry name" value="L27_1"/>
</dbReference>
<feature type="compositionally biased region" description="Polar residues" evidence="12">
    <location>
        <begin position="276"/>
        <end position="296"/>
    </location>
</feature>
<organism evidence="17 18">
    <name type="scientific">Sparus aurata</name>
    <name type="common">Gilthead sea bream</name>
    <dbReference type="NCBI Taxonomy" id="8175"/>
    <lineage>
        <taxon>Eukaryota</taxon>
        <taxon>Metazoa</taxon>
        <taxon>Chordata</taxon>
        <taxon>Craniata</taxon>
        <taxon>Vertebrata</taxon>
        <taxon>Euteleostomi</taxon>
        <taxon>Actinopterygii</taxon>
        <taxon>Neopterygii</taxon>
        <taxon>Teleostei</taxon>
        <taxon>Neoteleostei</taxon>
        <taxon>Acanthomorphata</taxon>
        <taxon>Eupercaria</taxon>
        <taxon>Spariformes</taxon>
        <taxon>Sparidae</taxon>
        <taxon>Sparus</taxon>
    </lineage>
</organism>
<feature type="compositionally biased region" description="Low complexity" evidence="12">
    <location>
        <begin position="142"/>
        <end position="158"/>
    </location>
</feature>
<dbReference type="GO" id="GO:0005789">
    <property type="term" value="C:endoplasmic reticulum membrane"/>
    <property type="evidence" value="ECO:0007669"/>
    <property type="project" value="UniProtKB-SubCell"/>
</dbReference>
<dbReference type="CDD" id="cd11861">
    <property type="entry name" value="SH3_DLG-like"/>
    <property type="match status" value="1"/>
</dbReference>
<dbReference type="Gene3D" id="3.30.63.10">
    <property type="entry name" value="Guanylate Kinase phosphate binding domain"/>
    <property type="match status" value="1"/>
</dbReference>
<dbReference type="CDD" id="cd06795">
    <property type="entry name" value="PDZ3_Dlg1-2-4-like"/>
    <property type="match status" value="1"/>
</dbReference>
<feature type="domain" description="L27" evidence="16">
    <location>
        <begin position="4"/>
        <end position="77"/>
    </location>
</feature>
<dbReference type="PROSITE" id="PS50052">
    <property type="entry name" value="GUANYLATE_KINASE_2"/>
    <property type="match status" value="1"/>
</dbReference>
<evidence type="ECO:0000256" key="9">
    <source>
        <dbReference type="ARBA" id="ARBA00023136"/>
    </source>
</evidence>
<dbReference type="InterPro" id="IPR019583">
    <property type="entry name" value="DLG1-4_PDZ_assoc"/>
</dbReference>
<dbReference type="PROSITE" id="PS50106">
    <property type="entry name" value="PDZ"/>
    <property type="match status" value="3"/>
</dbReference>
<evidence type="ECO:0000256" key="1">
    <source>
        <dbReference type="ARBA" id="ARBA00004170"/>
    </source>
</evidence>
<dbReference type="GO" id="GO:0035255">
    <property type="term" value="F:ionotropic glutamate receptor binding"/>
    <property type="evidence" value="ECO:0007669"/>
    <property type="project" value="TreeGrafter"/>
</dbReference>
<evidence type="ECO:0000256" key="3">
    <source>
        <dbReference type="ARBA" id="ARBA00004586"/>
    </source>
</evidence>
<dbReference type="InterPro" id="IPR001452">
    <property type="entry name" value="SH3_domain"/>
</dbReference>
<dbReference type="InterPro" id="IPR008145">
    <property type="entry name" value="GK/Ca_channel_bsu"/>
</dbReference>
<dbReference type="InterPro" id="IPR001478">
    <property type="entry name" value="PDZ"/>
</dbReference>
<keyword evidence="7" id="KW-0677">Repeat</keyword>
<dbReference type="SMART" id="SM00326">
    <property type="entry name" value="SH3"/>
    <property type="match status" value="1"/>
</dbReference>
<dbReference type="CDD" id="cd06723">
    <property type="entry name" value="PDZ1_Dlg1-2-4-like"/>
    <property type="match status" value="1"/>
</dbReference>
<evidence type="ECO:0000259" key="13">
    <source>
        <dbReference type="PROSITE" id="PS50002"/>
    </source>
</evidence>
<dbReference type="InterPro" id="IPR036028">
    <property type="entry name" value="SH3-like_dom_sf"/>
</dbReference>
<dbReference type="InterPro" id="IPR020590">
    <property type="entry name" value="Guanylate_kinase_CS"/>
</dbReference>
<dbReference type="FunFam" id="2.30.42.10:FF:000002">
    <property type="entry name" value="Disks large homolog 4 isoform 2"/>
    <property type="match status" value="1"/>
</dbReference>
<dbReference type="GeneTree" id="ENSGT00940000164867"/>
<name>A0A671YPS3_SPAAU</name>
<dbReference type="Pfam" id="PF09058">
    <property type="entry name" value="L27_1"/>
    <property type="match status" value="1"/>
</dbReference>
<dbReference type="GO" id="GO:0098609">
    <property type="term" value="P:cell-cell adhesion"/>
    <property type="evidence" value="ECO:0007669"/>
    <property type="project" value="TreeGrafter"/>
</dbReference>
<dbReference type="PROSITE" id="PS51022">
    <property type="entry name" value="L27"/>
    <property type="match status" value="1"/>
</dbReference>
<feature type="compositionally biased region" description="Low complexity" evidence="12">
    <location>
        <begin position="229"/>
        <end position="247"/>
    </location>
</feature>
<protein>
    <recommendedName>
        <fullName evidence="10">Disks large homolog 1</fullName>
    </recommendedName>
</protein>
<evidence type="ECO:0000256" key="7">
    <source>
        <dbReference type="ARBA" id="ARBA00022737"/>
    </source>
</evidence>
<feature type="region of interest" description="Disordered" evidence="12">
    <location>
        <begin position="91"/>
        <end position="248"/>
    </location>
</feature>
<comment type="subcellular location">
    <subcellularLocation>
        <location evidence="2">Cell membrane</location>
    </subcellularLocation>
    <subcellularLocation>
        <location evidence="3">Endoplasmic reticulum membrane</location>
    </subcellularLocation>
    <subcellularLocation>
        <location evidence="1">Membrane</location>
        <topology evidence="1">Peripheral membrane protein</topology>
    </subcellularLocation>
</comment>
<evidence type="ECO:0000259" key="14">
    <source>
        <dbReference type="PROSITE" id="PS50052"/>
    </source>
</evidence>
<dbReference type="InterPro" id="IPR036034">
    <property type="entry name" value="PDZ_sf"/>
</dbReference>
<dbReference type="InParanoid" id="A0A671YPS3"/>
<feature type="compositionally biased region" description="Polar residues" evidence="12">
    <location>
        <begin position="181"/>
        <end position="209"/>
    </location>
</feature>
<keyword evidence="9" id="KW-0472">Membrane</keyword>
<dbReference type="GO" id="GO:0097120">
    <property type="term" value="P:receptor localization to synapse"/>
    <property type="evidence" value="ECO:0007669"/>
    <property type="project" value="TreeGrafter"/>
</dbReference>
<dbReference type="InterPro" id="IPR036892">
    <property type="entry name" value="L27_dom_sf"/>
</dbReference>
<evidence type="ECO:0000259" key="15">
    <source>
        <dbReference type="PROSITE" id="PS50106"/>
    </source>
</evidence>
<dbReference type="FunFam" id="2.30.42.10:FF:000049">
    <property type="entry name" value="disks large homolog 1 isoform X1"/>
    <property type="match status" value="1"/>
</dbReference>
<dbReference type="SUPFAM" id="SSF50156">
    <property type="entry name" value="PDZ domain-like"/>
    <property type="match status" value="3"/>
</dbReference>
<evidence type="ECO:0000256" key="10">
    <source>
        <dbReference type="ARBA" id="ARBA00044189"/>
    </source>
</evidence>
<dbReference type="PANTHER" id="PTHR23119">
    <property type="entry name" value="DISCS LARGE"/>
    <property type="match status" value="1"/>
</dbReference>
<feature type="compositionally biased region" description="Polar residues" evidence="12">
    <location>
        <begin position="110"/>
        <end position="119"/>
    </location>
</feature>
<feature type="compositionally biased region" description="Polar residues" evidence="12">
    <location>
        <begin position="217"/>
        <end position="228"/>
    </location>
</feature>
<dbReference type="SMART" id="SM00072">
    <property type="entry name" value="GuKc"/>
    <property type="match status" value="1"/>
</dbReference>
<evidence type="ECO:0000256" key="4">
    <source>
        <dbReference type="ARBA" id="ARBA00007014"/>
    </source>
</evidence>
<dbReference type="GO" id="GO:0043113">
    <property type="term" value="P:receptor clustering"/>
    <property type="evidence" value="ECO:0007669"/>
    <property type="project" value="TreeGrafter"/>
</dbReference>
<dbReference type="Ensembl" id="ENSSAUT00010068428.1">
    <property type="protein sequence ID" value="ENSSAUP00010065341.1"/>
    <property type="gene ID" value="ENSSAUG00010023982.1"/>
</dbReference>
<accession>A0A671YPS3</accession>
<dbReference type="SUPFAM" id="SSF52540">
    <property type="entry name" value="P-loop containing nucleoside triphosphate hydrolases"/>
    <property type="match status" value="1"/>
</dbReference>
<dbReference type="InterPro" id="IPR027417">
    <property type="entry name" value="P-loop_NTPase"/>
</dbReference>
<keyword evidence="8" id="KW-0256">Endoplasmic reticulum</keyword>
<evidence type="ECO:0000256" key="2">
    <source>
        <dbReference type="ARBA" id="ARBA00004236"/>
    </source>
</evidence>
<dbReference type="Pfam" id="PF10608">
    <property type="entry name" value="MAGUK_N_PEST"/>
    <property type="match status" value="1"/>
</dbReference>
<dbReference type="GO" id="GO:0043005">
    <property type="term" value="C:neuron projection"/>
    <property type="evidence" value="ECO:0007669"/>
    <property type="project" value="TreeGrafter"/>
</dbReference>
<reference evidence="17" key="1">
    <citation type="submission" date="2021-04" db="EMBL/GenBank/DDBJ databases">
        <authorList>
            <consortium name="Wellcome Sanger Institute Data Sharing"/>
        </authorList>
    </citation>
    <scope>NUCLEOTIDE SEQUENCE [LARGE SCALE GENOMIC DNA]</scope>
</reference>
<feature type="domain" description="PDZ" evidence="15">
    <location>
        <begin position="537"/>
        <end position="624"/>
    </location>
</feature>
<dbReference type="GO" id="GO:0099072">
    <property type="term" value="P:regulation of postsynaptic membrane neurotransmitter receptor levels"/>
    <property type="evidence" value="ECO:0007669"/>
    <property type="project" value="TreeGrafter"/>
</dbReference>
<dbReference type="FunFam" id="3.40.50.300:FF:001402">
    <property type="entry name" value="Discs, large homolog 3 (Drosophila)"/>
    <property type="match status" value="1"/>
</dbReference>
<dbReference type="Pfam" id="PF10600">
    <property type="entry name" value="PDZ_assoc"/>
    <property type="match status" value="1"/>
</dbReference>
<evidence type="ECO:0000256" key="5">
    <source>
        <dbReference type="ARBA" id="ARBA00022443"/>
    </source>
</evidence>
<keyword evidence="6" id="KW-1003">Cell membrane</keyword>
<dbReference type="SUPFAM" id="SSF101288">
    <property type="entry name" value="L27 domain"/>
    <property type="match status" value="1"/>
</dbReference>
<dbReference type="GO" id="GO:0019901">
    <property type="term" value="F:protein kinase binding"/>
    <property type="evidence" value="ECO:0007669"/>
    <property type="project" value="TreeGrafter"/>
</dbReference>
<gene>
    <name evidence="17" type="primary">LOC115590749</name>
</gene>
<dbReference type="InterPro" id="IPR008144">
    <property type="entry name" value="Guanylate_kin-like_dom"/>
</dbReference>
<dbReference type="FunFam" id="2.30.42.10:FF:000001">
    <property type="entry name" value="Disks large homolog 1 isoform 2"/>
    <property type="match status" value="1"/>
</dbReference>
<dbReference type="GO" id="GO:0031594">
    <property type="term" value="C:neuromuscular junction"/>
    <property type="evidence" value="ECO:0007669"/>
    <property type="project" value="TreeGrafter"/>
</dbReference>
<dbReference type="SUPFAM" id="SSF50044">
    <property type="entry name" value="SH3-domain"/>
    <property type="match status" value="1"/>
</dbReference>
<feature type="domain" description="SH3" evidence="13">
    <location>
        <begin position="803"/>
        <end position="875"/>
    </location>
</feature>
<dbReference type="InterPro" id="IPR050614">
    <property type="entry name" value="Synaptic_Scaffolding_LAP-MAGUK"/>
</dbReference>
<comment type="similarity">
    <text evidence="4">Belongs to the MAGUK family.</text>
</comment>
<evidence type="ECO:0000256" key="6">
    <source>
        <dbReference type="ARBA" id="ARBA00022475"/>
    </source>
</evidence>
<dbReference type="InterPro" id="IPR019590">
    <property type="entry name" value="DLG1_PEST_dom"/>
</dbReference>
<dbReference type="CDD" id="cd00071">
    <property type="entry name" value="GMPK"/>
    <property type="match status" value="1"/>
</dbReference>
<dbReference type="Gene3D" id="1.10.287.470">
    <property type="entry name" value="Helix hairpin bin"/>
    <property type="match status" value="1"/>
</dbReference>
<evidence type="ECO:0000256" key="12">
    <source>
        <dbReference type="SAM" id="MobiDB-lite"/>
    </source>
</evidence>
<feature type="compositionally biased region" description="Basic and acidic residues" evidence="12">
    <location>
        <begin position="886"/>
        <end position="899"/>
    </location>
</feature>
<keyword evidence="18" id="KW-1185">Reference proteome</keyword>
<dbReference type="Pfam" id="PF00595">
    <property type="entry name" value="PDZ"/>
    <property type="match status" value="3"/>
</dbReference>
<feature type="region of interest" description="Disordered" evidence="12">
    <location>
        <begin position="848"/>
        <end position="901"/>
    </location>
</feature>
<evidence type="ECO:0000259" key="16">
    <source>
        <dbReference type="PROSITE" id="PS51022"/>
    </source>
</evidence>
<evidence type="ECO:0000313" key="18">
    <source>
        <dbReference type="Proteomes" id="UP000472265"/>
    </source>
</evidence>
<dbReference type="InterPro" id="IPR004172">
    <property type="entry name" value="L27_dom"/>
</dbReference>
<evidence type="ECO:0000313" key="17">
    <source>
        <dbReference type="Ensembl" id="ENSSAUP00010065341.1"/>
    </source>
</evidence>
<dbReference type="GO" id="GO:0098839">
    <property type="term" value="C:postsynaptic density membrane"/>
    <property type="evidence" value="ECO:0007669"/>
    <property type="project" value="TreeGrafter"/>
</dbReference>
<keyword evidence="5 11" id="KW-0728">SH3 domain</keyword>
<reference evidence="17" key="2">
    <citation type="submission" date="2025-08" db="UniProtKB">
        <authorList>
            <consortium name="Ensembl"/>
        </authorList>
    </citation>
    <scope>IDENTIFICATION</scope>
</reference>
<dbReference type="GO" id="GO:0007268">
    <property type="term" value="P:chemical synaptic transmission"/>
    <property type="evidence" value="ECO:0007669"/>
    <property type="project" value="TreeGrafter"/>
</dbReference>